<organism evidence="2 3">
    <name type="scientific">Solirubrobacter ginsenosidimutans</name>
    <dbReference type="NCBI Taxonomy" id="490573"/>
    <lineage>
        <taxon>Bacteria</taxon>
        <taxon>Bacillati</taxon>
        <taxon>Actinomycetota</taxon>
        <taxon>Thermoleophilia</taxon>
        <taxon>Solirubrobacterales</taxon>
        <taxon>Solirubrobacteraceae</taxon>
        <taxon>Solirubrobacter</taxon>
    </lineage>
</organism>
<sequence>MAQQRIVVFGATGYTGRLIAERLVAQGARPVLAGRSSSRLAELSAALGGLETVRADVLRKNSVFDLVDGDDVLVSTVGPFAKWGEPAVRAAVAAGCVYLDTTGEPAFIRRVFEEFDAPARKSGARLLTAMGYDFAPGALAGALALEEAGSEAVRVDVGYYALGGGPSSLSAGTRESLVGVTLGDGHAYRDGRVRGVRSAERVRSFSVAGKQREAISVGGAEHFGLPASYPGLREVNVYLGWFGPLARPLQAGSFVGEFVRKVPLTTTVMRFAGERALGLVSGPEPGTTPGGRSWIAAEASDAAGRVLSEVHLAGVDGYAFTAGFMAWAAQQPVSGVGALGPVEAFGLERLEAGAAAAGLTRVP</sequence>
<dbReference type="Gene3D" id="3.40.50.720">
    <property type="entry name" value="NAD(P)-binding Rossmann-like Domain"/>
    <property type="match status" value="1"/>
</dbReference>
<comment type="caution">
    <text evidence="2">The sequence shown here is derived from an EMBL/GenBank/DDBJ whole genome shotgun (WGS) entry which is preliminary data.</text>
</comment>
<accession>A0A9X3MVM3</accession>
<dbReference type="Pfam" id="PF13460">
    <property type="entry name" value="NAD_binding_10"/>
    <property type="match status" value="1"/>
</dbReference>
<dbReference type="InterPro" id="IPR016040">
    <property type="entry name" value="NAD(P)-bd_dom"/>
</dbReference>
<gene>
    <name evidence="2" type="ORF">OM076_25040</name>
</gene>
<dbReference type="SUPFAM" id="SSF51735">
    <property type="entry name" value="NAD(P)-binding Rossmann-fold domains"/>
    <property type="match status" value="1"/>
</dbReference>
<proteinExistence type="predicted"/>
<dbReference type="RefSeq" id="WP_270042809.1">
    <property type="nucleotide sequence ID" value="NZ_JAPDOD010000026.1"/>
</dbReference>
<dbReference type="PANTHER" id="PTHR43781:SF1">
    <property type="entry name" value="SACCHAROPINE DEHYDROGENASE"/>
    <property type="match status" value="1"/>
</dbReference>
<dbReference type="EMBL" id="JAPDOD010000026">
    <property type="protein sequence ID" value="MDA0163564.1"/>
    <property type="molecule type" value="Genomic_DNA"/>
</dbReference>
<reference evidence="2" key="1">
    <citation type="submission" date="2022-10" db="EMBL/GenBank/DDBJ databases">
        <title>The WGS of Solirubrobacter ginsenosidimutans DSM 21036.</title>
        <authorList>
            <person name="Jiang Z."/>
        </authorList>
    </citation>
    <scope>NUCLEOTIDE SEQUENCE</scope>
    <source>
        <strain evidence="2">DSM 21036</strain>
    </source>
</reference>
<name>A0A9X3MVM3_9ACTN</name>
<dbReference type="AlphaFoldDB" id="A0A9X3MVM3"/>
<evidence type="ECO:0000313" key="3">
    <source>
        <dbReference type="Proteomes" id="UP001149140"/>
    </source>
</evidence>
<feature type="domain" description="NAD(P)-binding" evidence="1">
    <location>
        <begin position="10"/>
        <end position="93"/>
    </location>
</feature>
<dbReference type="PANTHER" id="PTHR43781">
    <property type="entry name" value="SACCHAROPINE DEHYDROGENASE"/>
    <property type="match status" value="1"/>
</dbReference>
<dbReference type="Proteomes" id="UP001149140">
    <property type="component" value="Unassembled WGS sequence"/>
</dbReference>
<dbReference type="InterPro" id="IPR036291">
    <property type="entry name" value="NAD(P)-bd_dom_sf"/>
</dbReference>
<protein>
    <submittedName>
        <fullName evidence="2">NAD(P)H-binding protein</fullName>
    </submittedName>
</protein>
<evidence type="ECO:0000313" key="2">
    <source>
        <dbReference type="EMBL" id="MDA0163564.1"/>
    </source>
</evidence>
<keyword evidence="3" id="KW-1185">Reference proteome</keyword>
<evidence type="ECO:0000259" key="1">
    <source>
        <dbReference type="Pfam" id="PF13460"/>
    </source>
</evidence>